<dbReference type="InterPro" id="IPR015943">
    <property type="entry name" value="WD40/YVTN_repeat-like_dom_sf"/>
</dbReference>
<gene>
    <name evidence="2" type="ORF">E0F76_11650</name>
</gene>
<keyword evidence="3" id="KW-1185">Reference proteome</keyword>
<dbReference type="Gene3D" id="2.130.10.10">
    <property type="entry name" value="YVTN repeat-like/Quinoprotein amine dehydrogenase"/>
    <property type="match status" value="2"/>
</dbReference>
<dbReference type="InterPro" id="IPR011045">
    <property type="entry name" value="N2O_reductase_N"/>
</dbReference>
<reference evidence="2 3" key="1">
    <citation type="submission" date="2019-03" db="EMBL/GenBank/DDBJ databases">
        <title>Flavobacterium AR-3-4 sp. nov. isolated from arctic soil.</title>
        <authorList>
            <person name="Chaudhary D.K."/>
        </authorList>
    </citation>
    <scope>NUCLEOTIDE SEQUENCE [LARGE SCALE GENOMIC DNA]</scope>
    <source>
        <strain evidence="2 3">AR-3-4</strain>
    </source>
</reference>
<dbReference type="OrthoDB" id="9803927at2"/>
<dbReference type="Proteomes" id="UP000295479">
    <property type="component" value="Unassembled WGS sequence"/>
</dbReference>
<dbReference type="SUPFAM" id="SSF50974">
    <property type="entry name" value="Nitrous oxide reductase, N-terminal domain"/>
    <property type="match status" value="1"/>
</dbReference>
<dbReference type="InterPro" id="IPR051200">
    <property type="entry name" value="Host-pathogen_enzymatic-act"/>
</dbReference>
<dbReference type="RefSeq" id="WP_132005976.1">
    <property type="nucleotide sequence ID" value="NZ_SMFK01000007.1"/>
</dbReference>
<comment type="caution">
    <text evidence="2">The sequence shown here is derived from an EMBL/GenBank/DDBJ whole genome shotgun (WGS) entry which is preliminary data.</text>
</comment>
<evidence type="ECO:0000313" key="3">
    <source>
        <dbReference type="Proteomes" id="UP000295479"/>
    </source>
</evidence>
<dbReference type="PANTHER" id="PTHR47197">
    <property type="entry name" value="PROTEIN NIRF"/>
    <property type="match status" value="1"/>
</dbReference>
<organism evidence="2 3">
    <name type="scientific">Flavobacterium cellulosilyticum</name>
    <dbReference type="NCBI Taxonomy" id="2541731"/>
    <lineage>
        <taxon>Bacteria</taxon>
        <taxon>Pseudomonadati</taxon>
        <taxon>Bacteroidota</taxon>
        <taxon>Flavobacteriia</taxon>
        <taxon>Flavobacteriales</taxon>
        <taxon>Flavobacteriaceae</taxon>
        <taxon>Flavobacterium</taxon>
    </lineage>
</organism>
<dbReference type="AlphaFoldDB" id="A0A4V2YZ89"/>
<name>A0A4V2YZ89_9FLAO</name>
<feature type="signal peptide" evidence="1">
    <location>
        <begin position="1"/>
        <end position="22"/>
    </location>
</feature>
<keyword evidence="1" id="KW-0732">Signal</keyword>
<feature type="chain" id="PRO_5020244563" evidence="1">
    <location>
        <begin position="23"/>
        <end position="359"/>
    </location>
</feature>
<dbReference type="PANTHER" id="PTHR47197:SF3">
    <property type="entry name" value="DIHYDRO-HEME D1 DEHYDROGENASE"/>
    <property type="match status" value="1"/>
</dbReference>
<dbReference type="Pfam" id="PF02239">
    <property type="entry name" value="Cytochrom_D1"/>
    <property type="match status" value="1"/>
</dbReference>
<protein>
    <submittedName>
        <fullName evidence="2">YncE family protein</fullName>
    </submittedName>
</protein>
<accession>A0A4V2YZ89</accession>
<dbReference type="EMBL" id="SMFK01000007">
    <property type="protein sequence ID" value="TDD96147.1"/>
    <property type="molecule type" value="Genomic_DNA"/>
</dbReference>
<evidence type="ECO:0000313" key="2">
    <source>
        <dbReference type="EMBL" id="TDD96147.1"/>
    </source>
</evidence>
<evidence type="ECO:0000256" key="1">
    <source>
        <dbReference type="SAM" id="SignalP"/>
    </source>
</evidence>
<proteinExistence type="predicted"/>
<sequence length="359" mass="39831">MKTKTLTLTFGLLLIVVISIKAQTTDVIYTTDQNSNTVTVIDGDKQEILGTLVLGYPNTDSRVFSPLYNGDINVHGINHDPVHQKVAVVSTVSNSVTIIDANTAKIIGRTNVGRNPHEPRFTKDGHEIWVTVRGDNYVSVLDAKSLKEKQRIILSEGPGMISFSNDGKKAFVCSSFDDNFWVIDVKTKKIIKTIKVPSKFSPFVNTTPDGKEVWVTHKDVGMVSRIDAINNTLIESFETGKITNHIGFSPNKYFVTVGGENKVKVYEIGSDNKAKMVNEIKTNDLPHGIWESTDGTKQYIVNELADSFQIIDVKNMEIVNTLPIGMRPQALIVTPFKGNLEVLKNNIKNQNPEFKGPKN</sequence>